<dbReference type="InterPro" id="IPR058130">
    <property type="entry name" value="PEA_transf_C"/>
</dbReference>
<dbReference type="Gene3D" id="3.40.720.10">
    <property type="entry name" value="Alkaline Phosphatase, subunit A"/>
    <property type="match status" value="1"/>
</dbReference>
<protein>
    <submittedName>
        <fullName evidence="9">Heptose-I-phosphate ethanolaminephosphotransferase</fullName>
    </submittedName>
</protein>
<dbReference type="STRING" id="170623.SAMN04244579_00234"/>
<dbReference type="EMBL" id="FNYO01000002">
    <property type="protein sequence ID" value="SEI40005.1"/>
    <property type="molecule type" value="Genomic_DNA"/>
</dbReference>
<sequence length="654" mass="74307">MATTKFAPAGRIGIDWAGLGWMFLFFWYFSGVTQTLIALSGVAGLQGLRQASMASALWLIPPLLFPARTRLLAGVIGTILWLCSLSGFGYFLVYGQEFSQSVIFIMFESNVSEATEYLGHYFSWSIVLAAVAYGLGGWLLWRKVRPVYLPRQMTLVACLLLFGLSMGYEAVRQYIKRDDLQRAVDEFEENIEVASPWQLAVGYHQYRRQLGNMENLLASQEQIPPLKNLVDAHAGQPSTLVLVIGESTNRQRLSLYGYSRPTTPNLDKLRGELQVFDNVVTPRPYTIEALQQVLTFADQEHPNLYLSTPSLVSVMKQAGYKTYWITNQQTMTKRNTMLTTFSKQADEQFYLNNNRDQNTTSQYDGDVLDPFAKVLADDAPRKFVVVHLLGTHMRYHYRYPEEFDHFTDRSGVPASVTDDQLPTYNSYDNAVLYNDYVVSSLIERFRATDPSGFLLYLADHGEAVFDAPDPKVLGRNEGAPTSPMYTVPFIFWSSPKWQAQQQARDFTASLHRPYSSSHHIVGTAANVADVTQVDKVLHGEENLVGADAAYVGVEKRPEHAGRKVVWRIVARRSSYKKHGKRSVLYRVKRRIEKAKAQMRAKVEHPFRVIKRQFGYAKVRFRGLMKNTAQLVTLFALSNLWMARKHLRVAGEVRP</sequence>
<dbReference type="GO" id="GO:0004803">
    <property type="term" value="F:transposase activity"/>
    <property type="evidence" value="ECO:0007669"/>
    <property type="project" value="InterPro"/>
</dbReference>
<dbReference type="GO" id="GO:0003677">
    <property type="term" value="F:DNA binding"/>
    <property type="evidence" value="ECO:0007669"/>
    <property type="project" value="InterPro"/>
</dbReference>
<proteinExistence type="predicted"/>
<evidence type="ECO:0000259" key="8">
    <source>
        <dbReference type="Pfam" id="PF00884"/>
    </source>
</evidence>
<dbReference type="GO" id="GO:0009244">
    <property type="term" value="P:lipopolysaccharide core region biosynthetic process"/>
    <property type="evidence" value="ECO:0007669"/>
    <property type="project" value="TreeGrafter"/>
</dbReference>
<keyword evidence="3 9" id="KW-0808">Transferase</keyword>
<evidence type="ECO:0000256" key="5">
    <source>
        <dbReference type="ARBA" id="ARBA00022989"/>
    </source>
</evidence>
<dbReference type="NCBIfam" id="NF007933">
    <property type="entry name" value="PRK10649.1"/>
    <property type="match status" value="1"/>
</dbReference>
<keyword evidence="6 7" id="KW-0472">Membrane</keyword>
<evidence type="ECO:0000256" key="4">
    <source>
        <dbReference type="ARBA" id="ARBA00022692"/>
    </source>
</evidence>
<evidence type="ECO:0000313" key="9">
    <source>
        <dbReference type="EMBL" id="SEI40005.1"/>
    </source>
</evidence>
<dbReference type="PANTHER" id="PTHR30443:SF2">
    <property type="entry name" value="PHOSPHOETHANOLAMINE TRANSFERASE EPTC"/>
    <property type="match status" value="1"/>
</dbReference>
<dbReference type="CDD" id="cd16017">
    <property type="entry name" value="LptA"/>
    <property type="match status" value="1"/>
</dbReference>
<feature type="domain" description="Sulfatase N-terminal" evidence="8">
    <location>
        <begin position="239"/>
        <end position="529"/>
    </location>
</feature>
<dbReference type="InterPro" id="IPR040423">
    <property type="entry name" value="PEA_transferase"/>
</dbReference>
<comment type="subcellular location">
    <subcellularLocation>
        <location evidence="1">Cell membrane</location>
        <topology evidence="1">Multi-pass membrane protein</topology>
    </subcellularLocation>
</comment>
<evidence type="ECO:0000313" key="10">
    <source>
        <dbReference type="Proteomes" id="UP000199005"/>
    </source>
</evidence>
<dbReference type="GO" id="GO:0005886">
    <property type="term" value="C:plasma membrane"/>
    <property type="evidence" value="ECO:0007669"/>
    <property type="project" value="UniProtKB-SubCell"/>
</dbReference>
<keyword evidence="4 7" id="KW-0812">Transmembrane</keyword>
<dbReference type="GO" id="GO:0016776">
    <property type="term" value="F:phosphotransferase activity, phosphate group as acceptor"/>
    <property type="evidence" value="ECO:0007669"/>
    <property type="project" value="TreeGrafter"/>
</dbReference>
<dbReference type="Proteomes" id="UP000199005">
    <property type="component" value="Unassembled WGS sequence"/>
</dbReference>
<keyword evidence="5 7" id="KW-1133">Transmembrane helix</keyword>
<evidence type="ECO:0000256" key="1">
    <source>
        <dbReference type="ARBA" id="ARBA00004651"/>
    </source>
</evidence>
<dbReference type="InterPro" id="IPR000917">
    <property type="entry name" value="Sulfatase_N"/>
</dbReference>
<feature type="transmembrane region" description="Helical" evidence="7">
    <location>
        <begin position="71"/>
        <end position="93"/>
    </location>
</feature>
<feature type="transmembrane region" description="Helical" evidence="7">
    <location>
        <begin position="121"/>
        <end position="141"/>
    </location>
</feature>
<dbReference type="AlphaFoldDB" id="A0A1H6QL27"/>
<name>A0A1H6QL27_9GAMM</name>
<dbReference type="Pfam" id="PF00884">
    <property type="entry name" value="Sulfatase"/>
    <property type="match status" value="1"/>
</dbReference>
<evidence type="ECO:0000256" key="3">
    <source>
        <dbReference type="ARBA" id="ARBA00022679"/>
    </source>
</evidence>
<dbReference type="GO" id="GO:0006313">
    <property type="term" value="P:DNA transposition"/>
    <property type="evidence" value="ECO:0007669"/>
    <property type="project" value="InterPro"/>
</dbReference>
<dbReference type="RefSeq" id="WP_090896382.1">
    <property type="nucleotide sequence ID" value="NZ_FNYO01000002.1"/>
</dbReference>
<reference evidence="9 10" key="1">
    <citation type="submission" date="2016-10" db="EMBL/GenBank/DDBJ databases">
        <authorList>
            <person name="de Groot N.N."/>
        </authorList>
    </citation>
    <scope>NUCLEOTIDE SEQUENCE [LARGE SCALE GENOMIC DNA]</scope>
    <source>
        <strain evidence="9 10">DSM 1041</strain>
    </source>
</reference>
<organism evidence="9 10">
    <name type="scientific">Azotobacter beijerinckii</name>
    <dbReference type="NCBI Taxonomy" id="170623"/>
    <lineage>
        <taxon>Bacteria</taxon>
        <taxon>Pseudomonadati</taxon>
        <taxon>Pseudomonadota</taxon>
        <taxon>Gammaproteobacteria</taxon>
        <taxon>Pseudomonadales</taxon>
        <taxon>Pseudomonadaceae</taxon>
        <taxon>Azotobacter</taxon>
    </lineage>
</organism>
<accession>A0A1H6QL27</accession>
<dbReference type="InterPro" id="IPR017850">
    <property type="entry name" value="Alkaline_phosphatase_core_sf"/>
</dbReference>
<feature type="transmembrane region" description="Helical" evidence="7">
    <location>
        <begin position="153"/>
        <end position="171"/>
    </location>
</feature>
<dbReference type="PANTHER" id="PTHR30443">
    <property type="entry name" value="INNER MEMBRANE PROTEIN"/>
    <property type="match status" value="1"/>
</dbReference>
<evidence type="ECO:0000256" key="2">
    <source>
        <dbReference type="ARBA" id="ARBA00022475"/>
    </source>
</evidence>
<dbReference type="SUPFAM" id="SSF53649">
    <property type="entry name" value="Alkaline phosphatase-like"/>
    <property type="match status" value="1"/>
</dbReference>
<evidence type="ECO:0000256" key="7">
    <source>
        <dbReference type="SAM" id="Phobius"/>
    </source>
</evidence>
<gene>
    <name evidence="9" type="ORF">SAMN04244579_00234</name>
</gene>
<evidence type="ECO:0000256" key="6">
    <source>
        <dbReference type="ARBA" id="ARBA00023136"/>
    </source>
</evidence>
<keyword evidence="2" id="KW-1003">Cell membrane</keyword>